<dbReference type="Pfam" id="PF06429">
    <property type="entry name" value="Flg_bbr_C"/>
    <property type="match status" value="1"/>
</dbReference>
<name>A0A645HYL4_9ZZZZ</name>
<reference evidence="3" key="1">
    <citation type="submission" date="2019-08" db="EMBL/GenBank/DDBJ databases">
        <authorList>
            <person name="Kucharzyk K."/>
            <person name="Murdoch R.W."/>
            <person name="Higgins S."/>
            <person name="Loffler F."/>
        </authorList>
    </citation>
    <scope>NUCLEOTIDE SEQUENCE</scope>
</reference>
<evidence type="ECO:0000256" key="1">
    <source>
        <dbReference type="ARBA" id="ARBA00009677"/>
    </source>
</evidence>
<organism evidence="3">
    <name type="scientific">bioreactor metagenome</name>
    <dbReference type="NCBI Taxonomy" id="1076179"/>
    <lineage>
        <taxon>unclassified sequences</taxon>
        <taxon>metagenomes</taxon>
        <taxon>ecological metagenomes</taxon>
    </lineage>
</organism>
<protein>
    <recommendedName>
        <fullName evidence="2">Flagellar basal-body/hook protein C-terminal domain-containing protein</fullName>
    </recommendedName>
</protein>
<dbReference type="InterPro" id="IPR010930">
    <property type="entry name" value="Flg_bb/hook_C_dom"/>
</dbReference>
<comment type="similarity">
    <text evidence="1">Belongs to the flagella basal body rod proteins family.</text>
</comment>
<feature type="domain" description="Flagellar basal-body/hook protein C-terminal" evidence="2">
    <location>
        <begin position="3"/>
        <end position="41"/>
    </location>
</feature>
<evidence type="ECO:0000313" key="3">
    <source>
        <dbReference type="EMBL" id="MPN44088.1"/>
    </source>
</evidence>
<dbReference type="EMBL" id="VSSQ01102947">
    <property type="protein sequence ID" value="MPN44088.1"/>
    <property type="molecule type" value="Genomic_DNA"/>
</dbReference>
<dbReference type="AlphaFoldDB" id="A0A645HYL4"/>
<comment type="caution">
    <text evidence="3">The sequence shown here is derived from an EMBL/GenBank/DDBJ whole genome shotgun (WGS) entry which is preliminary data.</text>
</comment>
<accession>A0A645HYL4</accession>
<gene>
    <name evidence="3" type="ORF">SDC9_191649</name>
</gene>
<proteinExistence type="inferred from homology"/>
<sequence length="43" mass="4669">MKPNVDRAEETVDLMAASTAYNANITALNIVKTMTMKALELGK</sequence>
<evidence type="ECO:0000259" key="2">
    <source>
        <dbReference type="Pfam" id="PF06429"/>
    </source>
</evidence>